<evidence type="ECO:0000313" key="2">
    <source>
        <dbReference type="Proteomes" id="UP000622533"/>
    </source>
</evidence>
<dbReference type="Proteomes" id="UP000622533">
    <property type="component" value="Unassembled WGS sequence"/>
</dbReference>
<evidence type="ECO:0000313" key="1">
    <source>
        <dbReference type="EMBL" id="MBE9023642.1"/>
    </source>
</evidence>
<dbReference type="SUPFAM" id="SSF56784">
    <property type="entry name" value="HAD-like"/>
    <property type="match status" value="1"/>
</dbReference>
<dbReference type="EMBL" id="JADEXS010000179">
    <property type="protein sequence ID" value="MBE9023642.1"/>
    <property type="molecule type" value="Genomic_DNA"/>
</dbReference>
<dbReference type="InterPro" id="IPR023214">
    <property type="entry name" value="HAD_sf"/>
</dbReference>
<keyword evidence="1" id="KW-0378">Hydrolase</keyword>
<protein>
    <submittedName>
        <fullName evidence="1">HAD family hydrolase</fullName>
    </submittedName>
</protein>
<dbReference type="InterPro" id="IPR036412">
    <property type="entry name" value="HAD-like_sf"/>
</dbReference>
<accession>A0A8J7D0U4</accession>
<dbReference type="Pfam" id="PF00702">
    <property type="entry name" value="Hydrolase"/>
    <property type="match status" value="1"/>
</dbReference>
<comment type="caution">
    <text evidence="1">The sequence shown here is derived from an EMBL/GenBank/DDBJ whole genome shotgun (WGS) entry which is preliminary data.</text>
</comment>
<reference evidence="1" key="1">
    <citation type="submission" date="2020-10" db="EMBL/GenBank/DDBJ databases">
        <authorList>
            <person name="Castelo-Branco R."/>
            <person name="Eusebio N."/>
            <person name="Adriana R."/>
            <person name="Vieira A."/>
            <person name="Brugerolle De Fraissinette N."/>
            <person name="Rezende De Castro R."/>
            <person name="Schneider M.P."/>
            <person name="Vasconcelos V."/>
            <person name="Leao P.N."/>
        </authorList>
    </citation>
    <scope>NUCLEOTIDE SEQUENCE</scope>
    <source>
        <strain evidence="1">LEGE 12446</strain>
    </source>
</reference>
<dbReference type="PANTHER" id="PTHR43481:SF4">
    <property type="entry name" value="GLYCEROL-1-PHOSPHATE PHOSPHOHYDROLASE 1-RELATED"/>
    <property type="match status" value="1"/>
</dbReference>
<dbReference type="PANTHER" id="PTHR43481">
    <property type="entry name" value="FRUCTOSE-1-PHOSPHATE PHOSPHATASE"/>
    <property type="match status" value="1"/>
</dbReference>
<keyword evidence="2" id="KW-1185">Reference proteome</keyword>
<dbReference type="SFLD" id="SFLDG01129">
    <property type="entry name" value="C1.5:_HAD__Beta-PGM__Phosphata"/>
    <property type="match status" value="1"/>
</dbReference>
<proteinExistence type="predicted"/>
<organism evidence="1 2">
    <name type="scientific">Desmonostoc muscorum LEGE 12446</name>
    <dbReference type="NCBI Taxonomy" id="1828758"/>
    <lineage>
        <taxon>Bacteria</taxon>
        <taxon>Bacillati</taxon>
        <taxon>Cyanobacteriota</taxon>
        <taxon>Cyanophyceae</taxon>
        <taxon>Nostocales</taxon>
        <taxon>Nostocaceae</taxon>
        <taxon>Desmonostoc</taxon>
    </lineage>
</organism>
<dbReference type="AlphaFoldDB" id="A0A8J7D0U4"/>
<name>A0A8J7D0U4_DESMC</name>
<dbReference type="Gene3D" id="3.40.50.1000">
    <property type="entry name" value="HAD superfamily/HAD-like"/>
    <property type="match status" value="1"/>
</dbReference>
<dbReference type="InterPro" id="IPR023198">
    <property type="entry name" value="PGP-like_dom2"/>
</dbReference>
<dbReference type="SFLD" id="SFLDS00003">
    <property type="entry name" value="Haloacid_Dehalogenase"/>
    <property type="match status" value="1"/>
</dbReference>
<dbReference type="Gene3D" id="1.10.150.240">
    <property type="entry name" value="Putative phosphatase, domain 2"/>
    <property type="match status" value="1"/>
</dbReference>
<sequence length="236" mass="25933">MKLVMFDIDGTLTESNNLDNESYLQALYEVFGFSEVSSDWTSYTHVTDACILKEVCQSKLGRIPSSSEVEAFQQRFLELLIDGAEAHSGVKAIPSSSDMLKKLLASSDYQVAYAGGGWTASAIFKLKSAHLPIDYIPCAFSDDDESREGIMAIAHSRAEIYYNQLFSEVVYVGDGVWDIRSAHKSGYSFIGIASDNEAKALFNEGATDVFPNYDDYESFLLALKKATGITKGETVS</sequence>
<dbReference type="GO" id="GO:0050308">
    <property type="term" value="F:sugar-phosphatase activity"/>
    <property type="evidence" value="ECO:0007669"/>
    <property type="project" value="TreeGrafter"/>
</dbReference>
<gene>
    <name evidence="1" type="ORF">IQ276_14740</name>
</gene>
<dbReference type="InterPro" id="IPR051806">
    <property type="entry name" value="HAD-like_SPP"/>
</dbReference>